<name>A0A9W9P2T5_9EURO</name>
<dbReference type="AlphaFoldDB" id="A0A9W9P2T5"/>
<dbReference type="Proteomes" id="UP001150941">
    <property type="component" value="Unassembled WGS sequence"/>
</dbReference>
<proteinExistence type="predicted"/>
<sequence>MSCTVTRPLQMTPYESGPAAGFQHPCDSIKVTLTIINLSLLRGRLKAPSSDAIVRDPWAKPAKRCPNR</sequence>
<keyword evidence="2" id="KW-1185">Reference proteome</keyword>
<evidence type="ECO:0000313" key="1">
    <source>
        <dbReference type="EMBL" id="KAJ5232978.1"/>
    </source>
</evidence>
<accession>A0A9W9P2T5</accession>
<evidence type="ECO:0000313" key="2">
    <source>
        <dbReference type="Proteomes" id="UP001150941"/>
    </source>
</evidence>
<dbReference type="EMBL" id="JAPQKS010000004">
    <property type="protein sequence ID" value="KAJ5232978.1"/>
    <property type="molecule type" value="Genomic_DNA"/>
</dbReference>
<protein>
    <submittedName>
        <fullName evidence="1">Uncharacterized protein</fullName>
    </submittedName>
</protein>
<gene>
    <name evidence="1" type="ORF">N7468_005934</name>
</gene>
<dbReference type="GeneID" id="83202533"/>
<reference evidence="1" key="1">
    <citation type="submission" date="2022-11" db="EMBL/GenBank/DDBJ databases">
        <authorList>
            <person name="Petersen C."/>
        </authorList>
    </citation>
    <scope>NUCLEOTIDE SEQUENCE</scope>
    <source>
        <strain evidence="1">IBT 19713</strain>
    </source>
</reference>
<organism evidence="1 2">
    <name type="scientific">Penicillium chermesinum</name>
    <dbReference type="NCBI Taxonomy" id="63820"/>
    <lineage>
        <taxon>Eukaryota</taxon>
        <taxon>Fungi</taxon>
        <taxon>Dikarya</taxon>
        <taxon>Ascomycota</taxon>
        <taxon>Pezizomycotina</taxon>
        <taxon>Eurotiomycetes</taxon>
        <taxon>Eurotiomycetidae</taxon>
        <taxon>Eurotiales</taxon>
        <taxon>Aspergillaceae</taxon>
        <taxon>Penicillium</taxon>
    </lineage>
</organism>
<dbReference type="RefSeq" id="XP_058330970.1">
    <property type="nucleotide sequence ID" value="XM_058475230.1"/>
</dbReference>
<comment type="caution">
    <text evidence="1">The sequence shown here is derived from an EMBL/GenBank/DDBJ whole genome shotgun (WGS) entry which is preliminary data.</text>
</comment>
<reference evidence="1" key="2">
    <citation type="journal article" date="2023" name="IMA Fungus">
        <title>Comparative genomic study of the Penicillium genus elucidates a diverse pangenome and 15 lateral gene transfer events.</title>
        <authorList>
            <person name="Petersen C."/>
            <person name="Sorensen T."/>
            <person name="Nielsen M.R."/>
            <person name="Sondergaard T.E."/>
            <person name="Sorensen J.L."/>
            <person name="Fitzpatrick D.A."/>
            <person name="Frisvad J.C."/>
            <person name="Nielsen K.L."/>
        </authorList>
    </citation>
    <scope>NUCLEOTIDE SEQUENCE</scope>
    <source>
        <strain evidence="1">IBT 19713</strain>
    </source>
</reference>